<accession>A0A0V1PYW1</accession>
<evidence type="ECO:0000256" key="2">
    <source>
        <dbReference type="SAM" id="MobiDB-lite"/>
    </source>
</evidence>
<keyword evidence="1" id="KW-0175">Coiled coil</keyword>
<dbReference type="PROSITE" id="PS50174">
    <property type="entry name" value="G_PATCH"/>
    <property type="match status" value="1"/>
</dbReference>
<dbReference type="Pfam" id="PF01585">
    <property type="entry name" value="G-patch"/>
    <property type="match status" value="1"/>
</dbReference>
<dbReference type="SMART" id="SM00443">
    <property type="entry name" value="G_patch"/>
    <property type="match status" value="1"/>
</dbReference>
<feature type="compositionally biased region" description="Basic and acidic residues" evidence="2">
    <location>
        <begin position="130"/>
        <end position="141"/>
    </location>
</feature>
<feature type="region of interest" description="Disordered" evidence="2">
    <location>
        <begin position="1"/>
        <end position="27"/>
    </location>
</feature>
<feature type="compositionally biased region" description="Acidic residues" evidence="2">
    <location>
        <begin position="11"/>
        <end position="27"/>
    </location>
</feature>
<feature type="domain" description="G-patch" evidence="3">
    <location>
        <begin position="71"/>
        <end position="117"/>
    </location>
</feature>
<dbReference type="PANTHER" id="PTHR23329:SF1">
    <property type="entry name" value="TUFTELIN-INTERACTING PROTEIN 11"/>
    <property type="match status" value="1"/>
</dbReference>
<sequence length="754" mass="87262">MSMLARSINDEFSDYDEEEQEDEDEIEVDKKHVIEESFKEKIYGEGIDGGVPSNWLNTPATSRGTTSYTKKYGIGAKLMMKMGYVEGTGLGSDNRGIVNPIETKLRPQGLGVGGIKEKIHDSDEAMSSSDEEKQEKQDKLEPQIDIFELIEDLELKGAEVPMKYKELSDNIAKQTIRQGNQNELKDAYEKLNRINNELESVIKDERFHGFQLKEIESRMSSQNEELLQTERIVDLIEAFNNEYTSISNEEQKISLVSDTLKKLANEPYSAFKGIRETFASIVSPIVSELFQKYFEEAVDPNHLLIIILSDWAYIYREIEIIDLNQLGHWDSLIYSNIKQNLKAIIDDETKNDEVHALLMDLLHIWINAPVLINPTLAISNNLANEVILPFLNKKLELWLPGKDPNKSPHNFIMEYISLLSSDESLTIGKTLIQTVSEKYLNFVMHGSGSSFWEEYLSTEKSSVYYEGSIVAELTLLLDVWIIIFDEILGEKLGSDIQNALKMSFCTFMSTHEEFSWLGSKLEFTKLELVFLLIFKFKQCQLMNEQQTIALLQFKFFNPWIKTLVLWLQQINYSSLQISQWYRMWYDWFYNLVKEYNITSLVIRMVDWYFNTALQIIKDVVNDKQSSLPRLPSFENNSFPTNKKIYELIVNENANKPINTETSTVNVEGIPSYQLMTTFKDIVVSYCMLNDILFSTIKNKHHPELGLPLYRLESKSGKKYSSYIQDDVLWISTNIKDNEKSDYQPISLDDLTKYF</sequence>
<name>A0A0V1PYW1_9ASCO</name>
<dbReference type="AlphaFoldDB" id="A0A0V1PYW1"/>
<protein>
    <recommendedName>
        <fullName evidence="3">G-patch domain-containing protein</fullName>
    </recommendedName>
</protein>
<evidence type="ECO:0000259" key="3">
    <source>
        <dbReference type="PROSITE" id="PS50174"/>
    </source>
</evidence>
<dbReference type="PANTHER" id="PTHR23329">
    <property type="entry name" value="TUFTELIN-INTERACTING PROTEIN 11-RELATED"/>
    <property type="match status" value="1"/>
</dbReference>
<gene>
    <name evidence="4" type="ORF">AC631_03012</name>
</gene>
<feature type="region of interest" description="Disordered" evidence="2">
    <location>
        <begin position="120"/>
        <end position="141"/>
    </location>
</feature>
<dbReference type="GO" id="GO:0071008">
    <property type="term" value="C:U2-type post-mRNA release spliceosomal complex"/>
    <property type="evidence" value="ECO:0007669"/>
    <property type="project" value="TreeGrafter"/>
</dbReference>
<dbReference type="RefSeq" id="XP_015467355.1">
    <property type="nucleotide sequence ID" value="XM_015611841.1"/>
</dbReference>
<dbReference type="InterPro" id="IPR045211">
    <property type="entry name" value="TFP11/STIP/Ntr1"/>
</dbReference>
<dbReference type="OrthoDB" id="4822at2759"/>
<feature type="coiled-coil region" evidence="1">
    <location>
        <begin position="177"/>
        <end position="266"/>
    </location>
</feature>
<dbReference type="GO" id="GO:0000390">
    <property type="term" value="P:spliceosomal complex disassembly"/>
    <property type="evidence" value="ECO:0007669"/>
    <property type="project" value="InterPro"/>
</dbReference>
<dbReference type="InterPro" id="IPR000467">
    <property type="entry name" value="G_patch_dom"/>
</dbReference>
<proteinExistence type="predicted"/>
<dbReference type="Proteomes" id="UP000054251">
    <property type="component" value="Unassembled WGS sequence"/>
</dbReference>
<evidence type="ECO:0000256" key="1">
    <source>
        <dbReference type="SAM" id="Coils"/>
    </source>
</evidence>
<evidence type="ECO:0000313" key="4">
    <source>
        <dbReference type="EMBL" id="KSA01253.1"/>
    </source>
</evidence>
<dbReference type="GO" id="GO:0003676">
    <property type="term" value="F:nucleic acid binding"/>
    <property type="evidence" value="ECO:0007669"/>
    <property type="project" value="InterPro"/>
</dbReference>
<comment type="caution">
    <text evidence="4">The sequence shown here is derived from an EMBL/GenBank/DDBJ whole genome shotgun (WGS) entry which is preliminary data.</text>
</comment>
<dbReference type="EMBL" id="LMYN01000059">
    <property type="protein sequence ID" value="KSA01253.1"/>
    <property type="molecule type" value="Genomic_DNA"/>
</dbReference>
<organism evidence="4 5">
    <name type="scientific">Debaryomyces fabryi</name>
    <dbReference type="NCBI Taxonomy" id="58627"/>
    <lineage>
        <taxon>Eukaryota</taxon>
        <taxon>Fungi</taxon>
        <taxon>Dikarya</taxon>
        <taxon>Ascomycota</taxon>
        <taxon>Saccharomycotina</taxon>
        <taxon>Pichiomycetes</taxon>
        <taxon>Debaryomycetaceae</taxon>
        <taxon>Debaryomyces</taxon>
    </lineage>
</organism>
<evidence type="ECO:0000313" key="5">
    <source>
        <dbReference type="Proteomes" id="UP000054251"/>
    </source>
</evidence>
<keyword evidence="5" id="KW-1185">Reference proteome</keyword>
<dbReference type="GeneID" id="26840021"/>
<reference evidence="4 5" key="1">
    <citation type="submission" date="2015-11" db="EMBL/GenBank/DDBJ databases">
        <title>The genome of Debaryomyces fabryi.</title>
        <authorList>
            <person name="Tafer H."/>
            <person name="Lopandic K."/>
        </authorList>
    </citation>
    <scope>NUCLEOTIDE SEQUENCE [LARGE SCALE GENOMIC DNA]</scope>
    <source>
        <strain evidence="4 5">CBS 789</strain>
    </source>
</reference>